<dbReference type="Pfam" id="PF13561">
    <property type="entry name" value="adh_short_C2"/>
    <property type="match status" value="1"/>
</dbReference>
<name>A0A6A5ZQK5_9PLEO</name>
<keyword evidence="3" id="KW-0560">Oxidoreductase</keyword>
<dbReference type="GO" id="GO:0016614">
    <property type="term" value="F:oxidoreductase activity, acting on CH-OH group of donors"/>
    <property type="evidence" value="ECO:0007669"/>
    <property type="project" value="UniProtKB-ARBA"/>
</dbReference>
<dbReference type="AlphaFoldDB" id="A0A6A5ZQK5"/>
<dbReference type="Proteomes" id="UP000799770">
    <property type="component" value="Unassembled WGS sequence"/>
</dbReference>
<dbReference type="SUPFAM" id="SSF51735">
    <property type="entry name" value="NAD(P)-binding Rossmann-fold domains"/>
    <property type="match status" value="1"/>
</dbReference>
<dbReference type="SMART" id="SM00822">
    <property type="entry name" value="PKS_KR"/>
    <property type="match status" value="1"/>
</dbReference>
<evidence type="ECO:0000313" key="5">
    <source>
        <dbReference type="EMBL" id="KAF2121739.1"/>
    </source>
</evidence>
<proteinExistence type="inferred from homology"/>
<protein>
    <submittedName>
        <fullName evidence="5">Dehydrogenase with different specificitie</fullName>
    </submittedName>
</protein>
<dbReference type="Gene3D" id="3.40.50.720">
    <property type="entry name" value="NAD(P)-binding Rossmann-like Domain"/>
    <property type="match status" value="1"/>
</dbReference>
<dbReference type="InterPro" id="IPR057326">
    <property type="entry name" value="KR_dom"/>
</dbReference>
<evidence type="ECO:0000313" key="6">
    <source>
        <dbReference type="Proteomes" id="UP000799770"/>
    </source>
</evidence>
<dbReference type="PANTHER" id="PTHR48107">
    <property type="entry name" value="NADPH-DEPENDENT ALDEHYDE REDUCTASE-LIKE PROTEIN, CHLOROPLASTIC-RELATED"/>
    <property type="match status" value="1"/>
</dbReference>
<dbReference type="PROSITE" id="PS00061">
    <property type="entry name" value="ADH_SHORT"/>
    <property type="match status" value="1"/>
</dbReference>
<dbReference type="FunFam" id="3.40.50.720:FF:000374">
    <property type="entry name" value="3-oxoacyl-(Acyl-carrier-protein) reductase"/>
    <property type="match status" value="1"/>
</dbReference>
<dbReference type="InterPro" id="IPR002347">
    <property type="entry name" value="SDR_fam"/>
</dbReference>
<evidence type="ECO:0000259" key="4">
    <source>
        <dbReference type="SMART" id="SM00822"/>
    </source>
</evidence>
<keyword evidence="2" id="KW-0521">NADP</keyword>
<dbReference type="OrthoDB" id="47007at2759"/>
<evidence type="ECO:0000256" key="1">
    <source>
        <dbReference type="ARBA" id="ARBA00006484"/>
    </source>
</evidence>
<keyword evidence="6" id="KW-1185">Reference proteome</keyword>
<accession>A0A6A5ZQK5</accession>
<dbReference type="PANTHER" id="PTHR48107:SF7">
    <property type="entry name" value="RE15974P"/>
    <property type="match status" value="1"/>
</dbReference>
<gene>
    <name evidence="5" type="ORF">BDV96DRAFT_593720</name>
</gene>
<dbReference type="PRINTS" id="PR00080">
    <property type="entry name" value="SDRFAMILY"/>
</dbReference>
<sequence length="257" mass="26872">MATLGLPLQGKVAIVTGSSRGLGAVMALELARKGANVTIVYSSSRSESKAKRIASQIESLNNGSNATIVEANVGAVDAGETIVSSTRAAFGDAIDILVNNAGVLFERPLLEITPEDYASIFDVNVRGPLLITKAVAPYLRKPGRVINISSVGSHMAMPSLILYSSSKSALEGLTRGLAAELGDAGHTVNAVLPGPTESDMLDDVPEDIKDIQKKSTPAEHRFGTAKDIADIVVWLASEESRWVTGQAISASGGYLLK</sequence>
<organism evidence="5 6">
    <name type="scientific">Lophiotrema nucula</name>
    <dbReference type="NCBI Taxonomy" id="690887"/>
    <lineage>
        <taxon>Eukaryota</taxon>
        <taxon>Fungi</taxon>
        <taxon>Dikarya</taxon>
        <taxon>Ascomycota</taxon>
        <taxon>Pezizomycotina</taxon>
        <taxon>Dothideomycetes</taxon>
        <taxon>Pleosporomycetidae</taxon>
        <taxon>Pleosporales</taxon>
        <taxon>Lophiotremataceae</taxon>
        <taxon>Lophiotrema</taxon>
    </lineage>
</organism>
<dbReference type="EMBL" id="ML977311">
    <property type="protein sequence ID" value="KAF2121739.1"/>
    <property type="molecule type" value="Genomic_DNA"/>
</dbReference>
<reference evidence="5" key="1">
    <citation type="journal article" date="2020" name="Stud. Mycol.">
        <title>101 Dothideomycetes genomes: a test case for predicting lifestyles and emergence of pathogens.</title>
        <authorList>
            <person name="Haridas S."/>
            <person name="Albert R."/>
            <person name="Binder M."/>
            <person name="Bloem J."/>
            <person name="Labutti K."/>
            <person name="Salamov A."/>
            <person name="Andreopoulos B."/>
            <person name="Baker S."/>
            <person name="Barry K."/>
            <person name="Bills G."/>
            <person name="Bluhm B."/>
            <person name="Cannon C."/>
            <person name="Castanera R."/>
            <person name="Culley D."/>
            <person name="Daum C."/>
            <person name="Ezra D."/>
            <person name="Gonzalez J."/>
            <person name="Henrissat B."/>
            <person name="Kuo A."/>
            <person name="Liang C."/>
            <person name="Lipzen A."/>
            <person name="Lutzoni F."/>
            <person name="Magnuson J."/>
            <person name="Mondo S."/>
            <person name="Nolan M."/>
            <person name="Ohm R."/>
            <person name="Pangilinan J."/>
            <person name="Park H.-J."/>
            <person name="Ramirez L."/>
            <person name="Alfaro M."/>
            <person name="Sun H."/>
            <person name="Tritt A."/>
            <person name="Yoshinaga Y."/>
            <person name="Zwiers L.-H."/>
            <person name="Turgeon B."/>
            <person name="Goodwin S."/>
            <person name="Spatafora J."/>
            <person name="Crous P."/>
            <person name="Grigoriev I."/>
        </authorList>
    </citation>
    <scope>NUCLEOTIDE SEQUENCE</scope>
    <source>
        <strain evidence="5">CBS 627.86</strain>
    </source>
</reference>
<evidence type="ECO:0000256" key="3">
    <source>
        <dbReference type="ARBA" id="ARBA00023002"/>
    </source>
</evidence>
<dbReference type="InterPro" id="IPR020904">
    <property type="entry name" value="Sc_DH/Rdtase_CS"/>
</dbReference>
<dbReference type="InterPro" id="IPR036291">
    <property type="entry name" value="NAD(P)-bd_dom_sf"/>
</dbReference>
<dbReference type="PRINTS" id="PR00081">
    <property type="entry name" value="GDHRDH"/>
</dbReference>
<evidence type="ECO:0000256" key="2">
    <source>
        <dbReference type="ARBA" id="ARBA00022857"/>
    </source>
</evidence>
<comment type="similarity">
    <text evidence="1">Belongs to the short-chain dehydrogenases/reductases (SDR) family.</text>
</comment>
<feature type="domain" description="Ketoreductase" evidence="4">
    <location>
        <begin position="11"/>
        <end position="196"/>
    </location>
</feature>